<reference evidence="1" key="1">
    <citation type="journal article" date="2017" name="Nature">
        <title>The sunflower genome provides insights into oil metabolism, flowering and Asterid evolution.</title>
        <authorList>
            <person name="Badouin H."/>
            <person name="Gouzy J."/>
            <person name="Grassa C.J."/>
            <person name="Murat F."/>
            <person name="Staton S.E."/>
            <person name="Cottret L."/>
            <person name="Lelandais-Briere C."/>
            <person name="Owens G.L."/>
            <person name="Carrere S."/>
            <person name="Mayjonade B."/>
            <person name="Legrand L."/>
            <person name="Gill N."/>
            <person name="Kane N.C."/>
            <person name="Bowers J.E."/>
            <person name="Hubner S."/>
            <person name="Bellec A."/>
            <person name="Berard A."/>
            <person name="Berges H."/>
            <person name="Blanchet N."/>
            <person name="Boniface M.C."/>
            <person name="Brunel D."/>
            <person name="Catrice O."/>
            <person name="Chaidir N."/>
            <person name="Claudel C."/>
            <person name="Donnadieu C."/>
            <person name="Faraut T."/>
            <person name="Fievet G."/>
            <person name="Helmstetter N."/>
            <person name="King M."/>
            <person name="Knapp S.J."/>
            <person name="Lai Z."/>
            <person name="Le Paslier M.C."/>
            <person name="Lippi Y."/>
            <person name="Lorenzon L."/>
            <person name="Mandel J.R."/>
            <person name="Marage G."/>
            <person name="Marchand G."/>
            <person name="Marquand E."/>
            <person name="Bret-Mestries E."/>
            <person name="Morien E."/>
            <person name="Nambeesan S."/>
            <person name="Nguyen T."/>
            <person name="Pegot-Espagnet P."/>
            <person name="Pouilly N."/>
            <person name="Raftis F."/>
            <person name="Sallet E."/>
            <person name="Schiex T."/>
            <person name="Thomas J."/>
            <person name="Vandecasteele C."/>
            <person name="Vares D."/>
            <person name="Vear F."/>
            <person name="Vautrin S."/>
            <person name="Crespi M."/>
            <person name="Mangin B."/>
            <person name="Burke J.M."/>
            <person name="Salse J."/>
            <person name="Munos S."/>
            <person name="Vincourt P."/>
            <person name="Rieseberg L.H."/>
            <person name="Langlade N.B."/>
        </authorList>
    </citation>
    <scope>NUCLEOTIDE SEQUENCE</scope>
    <source>
        <tissue evidence="1">Leaves</tissue>
    </source>
</reference>
<dbReference type="EMBL" id="MNCJ02000331">
    <property type="protein sequence ID" value="KAF5762166.1"/>
    <property type="molecule type" value="Genomic_DNA"/>
</dbReference>
<keyword evidence="2" id="KW-1185">Reference proteome</keyword>
<dbReference type="AlphaFoldDB" id="A0A9K3DVB5"/>
<dbReference type="Gramene" id="mRNA:HanXRQr2_Chr16g0773581">
    <property type="protein sequence ID" value="mRNA:HanXRQr2_Chr16g0773581"/>
    <property type="gene ID" value="HanXRQr2_Chr16g0773581"/>
</dbReference>
<sequence>MQIILQEANLKLLISSSDIPVERNKSCSSLANLACETVDGREVK</sequence>
<evidence type="ECO:0000313" key="1">
    <source>
        <dbReference type="EMBL" id="KAF5762166.1"/>
    </source>
</evidence>
<gene>
    <name evidence="1" type="ORF">HanXRQr2_Chr16g0773581</name>
</gene>
<reference evidence="1" key="2">
    <citation type="submission" date="2020-06" db="EMBL/GenBank/DDBJ databases">
        <title>Helianthus annuus Genome sequencing and assembly Release 2.</title>
        <authorList>
            <person name="Gouzy J."/>
            <person name="Langlade N."/>
            <person name="Munos S."/>
        </authorList>
    </citation>
    <scope>NUCLEOTIDE SEQUENCE</scope>
    <source>
        <tissue evidence="1">Leaves</tissue>
    </source>
</reference>
<comment type="caution">
    <text evidence="1">The sequence shown here is derived from an EMBL/GenBank/DDBJ whole genome shotgun (WGS) entry which is preliminary data.</text>
</comment>
<protein>
    <submittedName>
        <fullName evidence="1">Uncharacterized protein</fullName>
    </submittedName>
</protein>
<name>A0A9K3DVB5_HELAN</name>
<dbReference type="Proteomes" id="UP000215914">
    <property type="component" value="Unassembled WGS sequence"/>
</dbReference>
<evidence type="ECO:0000313" key="2">
    <source>
        <dbReference type="Proteomes" id="UP000215914"/>
    </source>
</evidence>
<organism evidence="1 2">
    <name type="scientific">Helianthus annuus</name>
    <name type="common">Common sunflower</name>
    <dbReference type="NCBI Taxonomy" id="4232"/>
    <lineage>
        <taxon>Eukaryota</taxon>
        <taxon>Viridiplantae</taxon>
        <taxon>Streptophyta</taxon>
        <taxon>Embryophyta</taxon>
        <taxon>Tracheophyta</taxon>
        <taxon>Spermatophyta</taxon>
        <taxon>Magnoliopsida</taxon>
        <taxon>eudicotyledons</taxon>
        <taxon>Gunneridae</taxon>
        <taxon>Pentapetalae</taxon>
        <taxon>asterids</taxon>
        <taxon>campanulids</taxon>
        <taxon>Asterales</taxon>
        <taxon>Asteraceae</taxon>
        <taxon>Asteroideae</taxon>
        <taxon>Heliantheae alliance</taxon>
        <taxon>Heliantheae</taxon>
        <taxon>Helianthus</taxon>
    </lineage>
</organism>
<proteinExistence type="predicted"/>
<accession>A0A9K3DVB5</accession>